<dbReference type="AlphaFoldDB" id="A0A833SAM5"/>
<keyword evidence="2" id="KW-1185">Reference proteome</keyword>
<organism evidence="1 2">
    <name type="scientific">Phytophthora infestans</name>
    <name type="common">Potato late blight agent</name>
    <name type="synonym">Botrytis infestans</name>
    <dbReference type="NCBI Taxonomy" id="4787"/>
    <lineage>
        <taxon>Eukaryota</taxon>
        <taxon>Sar</taxon>
        <taxon>Stramenopiles</taxon>
        <taxon>Oomycota</taxon>
        <taxon>Peronosporomycetes</taxon>
        <taxon>Peronosporales</taxon>
        <taxon>Peronosporaceae</taxon>
        <taxon>Phytophthora</taxon>
    </lineage>
</organism>
<reference evidence="1" key="1">
    <citation type="submission" date="2020-04" db="EMBL/GenBank/DDBJ databases">
        <title>Hybrid Assembly of Korean Phytophthora infestans isolates.</title>
        <authorList>
            <person name="Prokchorchik M."/>
            <person name="Lee Y."/>
            <person name="Seo J."/>
            <person name="Cho J.-H."/>
            <person name="Park Y.-E."/>
            <person name="Jang D.-C."/>
            <person name="Im J.-S."/>
            <person name="Choi J.-G."/>
            <person name="Park H.-J."/>
            <person name="Lee G.-B."/>
            <person name="Lee Y.-G."/>
            <person name="Hong S.-Y."/>
            <person name="Cho K."/>
            <person name="Sohn K.H."/>
        </authorList>
    </citation>
    <scope>NUCLEOTIDE SEQUENCE</scope>
    <source>
        <strain evidence="1">KR_1_A1</strain>
    </source>
</reference>
<evidence type="ECO:0000313" key="2">
    <source>
        <dbReference type="Proteomes" id="UP000602510"/>
    </source>
</evidence>
<gene>
    <name evidence="1" type="ORF">GN244_ATG09653</name>
</gene>
<protein>
    <submittedName>
        <fullName evidence="1">Uncharacterized protein</fullName>
    </submittedName>
</protein>
<sequence>MMDGDTNDERTPAKRRRAETHDVISYLETRFGSSKEREIEEKLQAWTAVFAELEKLTSSLCSAKQAGLRESVNYSSREQG</sequence>
<accession>A0A833SAM5</accession>
<proteinExistence type="predicted"/>
<name>A0A833SAM5_PHYIN</name>
<comment type="caution">
    <text evidence="1">The sequence shown here is derived from an EMBL/GenBank/DDBJ whole genome shotgun (WGS) entry which is preliminary data.</text>
</comment>
<dbReference type="Proteomes" id="UP000602510">
    <property type="component" value="Unassembled WGS sequence"/>
</dbReference>
<dbReference type="EMBL" id="WSZM01000208">
    <property type="protein sequence ID" value="KAF4038236.1"/>
    <property type="molecule type" value="Genomic_DNA"/>
</dbReference>
<evidence type="ECO:0000313" key="1">
    <source>
        <dbReference type="EMBL" id="KAF4038236.1"/>
    </source>
</evidence>